<dbReference type="EMBL" id="UOGK01000592">
    <property type="protein sequence ID" value="VAX41788.1"/>
    <property type="molecule type" value="Genomic_DNA"/>
</dbReference>
<dbReference type="PANTHER" id="PTHR30290">
    <property type="entry name" value="PERIPLASMIC BINDING COMPONENT OF ABC TRANSPORTER"/>
    <property type="match status" value="1"/>
</dbReference>
<evidence type="ECO:0000259" key="1">
    <source>
        <dbReference type="Pfam" id="PF00496"/>
    </source>
</evidence>
<sequence>MSRLVLPLVFFVAILGAIVLSDKPLPRADLSISNGNDVTTLDLQRMSWMHDLRLARVVFEGLVANDVFDPDYAIIPAVAERWEVSDDGREYRFFLRKDAKWSNGEPVTADDFLFSWRRAILPDTAADYYTFFEYIDGVAEFFAWRTEALEAFAQRAVDMDARERATQARDLWAETEARFAEMVDIEAVNDHELTIRLRRPIPFFLDLCAFPTFYPVYPPLVSQYDRVDPVTGRVIAEGGWTRPPQIVSNGPYE</sequence>
<organism evidence="2">
    <name type="scientific">hydrothermal vent metagenome</name>
    <dbReference type="NCBI Taxonomy" id="652676"/>
    <lineage>
        <taxon>unclassified sequences</taxon>
        <taxon>metagenomes</taxon>
        <taxon>ecological metagenomes</taxon>
    </lineage>
</organism>
<feature type="non-terminal residue" evidence="2">
    <location>
        <position position="253"/>
    </location>
</feature>
<dbReference type="AlphaFoldDB" id="A0A3B1DZG1"/>
<evidence type="ECO:0000313" key="2">
    <source>
        <dbReference type="EMBL" id="VAX41788.1"/>
    </source>
</evidence>
<gene>
    <name evidence="2" type="ORF">MNBD_PLANCTO03-316</name>
</gene>
<dbReference type="PANTHER" id="PTHR30290:SF83">
    <property type="entry name" value="ABC TRANSPORTER SUBSTRATE-BINDING PROTEIN"/>
    <property type="match status" value="1"/>
</dbReference>
<dbReference type="GO" id="GO:1904680">
    <property type="term" value="F:peptide transmembrane transporter activity"/>
    <property type="evidence" value="ECO:0007669"/>
    <property type="project" value="TreeGrafter"/>
</dbReference>
<dbReference type="InterPro" id="IPR039424">
    <property type="entry name" value="SBP_5"/>
</dbReference>
<dbReference type="SUPFAM" id="SSF53850">
    <property type="entry name" value="Periplasmic binding protein-like II"/>
    <property type="match status" value="1"/>
</dbReference>
<dbReference type="Gene3D" id="3.90.76.10">
    <property type="entry name" value="Dipeptide-binding Protein, Domain 1"/>
    <property type="match status" value="1"/>
</dbReference>
<dbReference type="InterPro" id="IPR000914">
    <property type="entry name" value="SBP_5_dom"/>
</dbReference>
<protein>
    <submittedName>
        <fullName evidence="2">Oligopeptide ABC transporter, periplasmic oligopeptide-binding protein OppA (TC 3.A.1.5.1)</fullName>
    </submittedName>
</protein>
<dbReference type="Gene3D" id="3.40.190.10">
    <property type="entry name" value="Periplasmic binding protein-like II"/>
    <property type="match status" value="1"/>
</dbReference>
<dbReference type="GO" id="GO:0015833">
    <property type="term" value="P:peptide transport"/>
    <property type="evidence" value="ECO:0007669"/>
    <property type="project" value="TreeGrafter"/>
</dbReference>
<dbReference type="InterPro" id="IPR023765">
    <property type="entry name" value="SBP_5_CS"/>
</dbReference>
<feature type="domain" description="Solute-binding protein family 5" evidence="1">
    <location>
        <begin position="74"/>
        <end position="252"/>
    </location>
</feature>
<proteinExistence type="predicted"/>
<reference evidence="2" key="1">
    <citation type="submission" date="2018-06" db="EMBL/GenBank/DDBJ databases">
        <authorList>
            <person name="Zhirakovskaya E."/>
        </authorList>
    </citation>
    <scope>NUCLEOTIDE SEQUENCE</scope>
</reference>
<dbReference type="PROSITE" id="PS01040">
    <property type="entry name" value="SBP_BACTERIAL_5"/>
    <property type="match status" value="1"/>
</dbReference>
<accession>A0A3B1DZG1</accession>
<dbReference type="Pfam" id="PF00496">
    <property type="entry name" value="SBP_bac_5"/>
    <property type="match status" value="1"/>
</dbReference>
<name>A0A3B1DZG1_9ZZZZ</name>